<comment type="cofactor">
    <cofactor evidence="2">
        <name>Zn(2+)</name>
        <dbReference type="ChEBI" id="CHEBI:29105"/>
    </cofactor>
</comment>
<reference evidence="15" key="1">
    <citation type="submission" date="2016-10" db="EMBL/GenBank/DDBJ databases">
        <authorList>
            <person name="Varghese N."/>
            <person name="Submissions S."/>
        </authorList>
    </citation>
    <scope>NUCLEOTIDE SEQUENCE [LARGE SCALE GENOMIC DNA]</scope>
    <source>
        <strain evidence="15">DSM 16471</strain>
    </source>
</reference>
<dbReference type="InterPro" id="IPR014782">
    <property type="entry name" value="Peptidase_M1_dom"/>
</dbReference>
<dbReference type="InterPro" id="IPR045357">
    <property type="entry name" value="Aminopeptidase_N-like_N"/>
</dbReference>
<dbReference type="GO" id="GO:0005737">
    <property type="term" value="C:cytoplasm"/>
    <property type="evidence" value="ECO:0007669"/>
    <property type="project" value="TreeGrafter"/>
</dbReference>
<keyword evidence="8" id="KW-0479">Metal-binding</keyword>
<dbReference type="GO" id="GO:0008270">
    <property type="term" value="F:zinc ion binding"/>
    <property type="evidence" value="ECO:0007669"/>
    <property type="project" value="InterPro"/>
</dbReference>
<accession>A0A1H7PAD7</accession>
<evidence type="ECO:0000256" key="4">
    <source>
        <dbReference type="ARBA" id="ARBA00012564"/>
    </source>
</evidence>
<evidence type="ECO:0000256" key="3">
    <source>
        <dbReference type="ARBA" id="ARBA00010136"/>
    </source>
</evidence>
<dbReference type="GO" id="GO:0005615">
    <property type="term" value="C:extracellular space"/>
    <property type="evidence" value="ECO:0007669"/>
    <property type="project" value="TreeGrafter"/>
</dbReference>
<proteinExistence type="inferred from homology"/>
<dbReference type="PROSITE" id="PS51257">
    <property type="entry name" value="PROKAR_LIPOPROTEIN"/>
    <property type="match status" value="1"/>
</dbReference>
<dbReference type="GO" id="GO:0042277">
    <property type="term" value="F:peptide binding"/>
    <property type="evidence" value="ECO:0007669"/>
    <property type="project" value="TreeGrafter"/>
</dbReference>
<dbReference type="InterPro" id="IPR050344">
    <property type="entry name" value="Peptidase_M1_aminopeptidases"/>
</dbReference>
<gene>
    <name evidence="14" type="ORF">SAMN04488008_103396</name>
</gene>
<dbReference type="InterPro" id="IPR027268">
    <property type="entry name" value="Peptidase_M4/M1_CTD_sf"/>
</dbReference>
<sequence length="860" mass="99077">MKKVLYLFFWVFIIISCKNNPQATKAIESGVSLEMATYRASQISNVHYNLNFQIPEEQKNPIHSKLILDFNLEQLQESVYLDFKEETSKIKSVAINDNSVGIKHINEHIFLSKDHLKNGRNSVTIEFIAGELSLNRNKNYLYTLLVPDRARTLFPCFDQPNIKGTYTLSITAPKDWKVLCGSKEANKIEQGAYTKHEFGESDRMSTYLFSFVAGKFESVTKKPSNLEMTMLYRETDSTKIKYSTDSIFDLHQQSLSFLEDYTAYGFPFQKMDFAAIPGFQYGGMEHVGAIQYRESSLFLDESATANKKLSRAKLIAHETSHMWFGDLVTMNWFNDVWMKEVFANFMADKIMNPAFPNIDHQLAFMITHYPNAYGEDRTLGTNPIRQDLENLNNAGSLYGSIIYNKAPIMMRQLETVLGKETFKNGIQEYIATFAYKNAVWGELIDILDKKSKTDIAAWSNVWVNSSSRPIFKDSITYDAHNQISSFELFQKAEDNSEKIWPQTFEIIFVYANNTKTFTVNMVDNMFHLKETLGLPKPKAIIYNSNAEGYGVFPFQSEQLDVINSLSDQVARGYAYINVFENMLNGDIVPSTALKLFLKGLNDEENELLIGLISRYTTTVFWKYLTDEQRIFYQKEITDQVWTKLQEKLPANIKKTLFSTFSSIGYTDKSLQRLYNIWKKNIKIEDLKLNDDDYNELAMNLALYGHPDSENILVSAEESISNPDKLNRFKFLLPSLSNDLQTKNTFFKSLKKEENRAKESWVANAMNNLNHPLHQKESIQYLRASLDLLDEIQKTGDIFFPKRWLSSTIGNYTSPKADEILQTFFHENPDLNPSLKSKVLQASDDLRRVQNLQKQVDTSVN</sequence>
<keyword evidence="6 14" id="KW-0031">Aminopeptidase</keyword>
<dbReference type="EC" id="3.4.11.2" evidence="4"/>
<evidence type="ECO:0000256" key="9">
    <source>
        <dbReference type="ARBA" id="ARBA00022801"/>
    </source>
</evidence>
<feature type="domain" description="Peptidase M1 membrane alanine aminopeptidase" evidence="12">
    <location>
        <begin position="249"/>
        <end position="462"/>
    </location>
</feature>
<comment type="catalytic activity">
    <reaction evidence="1">
        <text>Release of an N-terminal amino acid, Xaa-|-Yaa- from a peptide, amide or arylamide. Xaa is preferably Ala, but may be most amino acids including Pro (slow action). When a terminal hydrophobic residue is followed by a prolyl residue, the two may be released as an intact Xaa-Pro dipeptide.</text>
        <dbReference type="EC" id="3.4.11.2"/>
    </reaction>
</comment>
<dbReference type="GO" id="GO:0016020">
    <property type="term" value="C:membrane"/>
    <property type="evidence" value="ECO:0007669"/>
    <property type="project" value="TreeGrafter"/>
</dbReference>
<dbReference type="GO" id="GO:0043171">
    <property type="term" value="P:peptide catabolic process"/>
    <property type="evidence" value="ECO:0007669"/>
    <property type="project" value="TreeGrafter"/>
</dbReference>
<dbReference type="PANTHER" id="PTHR11533:SF174">
    <property type="entry name" value="PUROMYCIN-SENSITIVE AMINOPEPTIDASE-RELATED"/>
    <property type="match status" value="1"/>
</dbReference>
<protein>
    <recommendedName>
        <fullName evidence="5">Aminopeptidase N</fullName>
        <ecNumber evidence="4">3.4.11.2</ecNumber>
    </recommendedName>
</protein>
<dbReference type="InterPro" id="IPR042097">
    <property type="entry name" value="Aminopeptidase_N-like_N_sf"/>
</dbReference>
<evidence type="ECO:0000259" key="12">
    <source>
        <dbReference type="Pfam" id="PF01433"/>
    </source>
</evidence>
<keyword evidence="10" id="KW-0862">Zinc</keyword>
<evidence type="ECO:0000256" key="10">
    <source>
        <dbReference type="ARBA" id="ARBA00022833"/>
    </source>
</evidence>
<dbReference type="STRING" id="228957.SAMN04488008_103396"/>
<dbReference type="InterPro" id="IPR001930">
    <property type="entry name" value="Peptidase_M1"/>
</dbReference>
<dbReference type="CDD" id="cd09602">
    <property type="entry name" value="M1_APN"/>
    <property type="match status" value="1"/>
</dbReference>
<dbReference type="SUPFAM" id="SSF63737">
    <property type="entry name" value="Leukotriene A4 hydrolase N-terminal domain"/>
    <property type="match status" value="1"/>
</dbReference>
<dbReference type="GO" id="GO:0070006">
    <property type="term" value="F:metalloaminopeptidase activity"/>
    <property type="evidence" value="ECO:0007669"/>
    <property type="project" value="TreeGrafter"/>
</dbReference>
<evidence type="ECO:0000256" key="8">
    <source>
        <dbReference type="ARBA" id="ARBA00022723"/>
    </source>
</evidence>
<keyword evidence="7" id="KW-0645">Protease</keyword>
<dbReference type="PRINTS" id="PR00756">
    <property type="entry name" value="ALADIPTASE"/>
</dbReference>
<dbReference type="PANTHER" id="PTHR11533">
    <property type="entry name" value="PROTEASE M1 ZINC METALLOPROTEASE"/>
    <property type="match status" value="1"/>
</dbReference>
<evidence type="ECO:0000259" key="13">
    <source>
        <dbReference type="Pfam" id="PF17900"/>
    </source>
</evidence>
<evidence type="ECO:0000256" key="1">
    <source>
        <dbReference type="ARBA" id="ARBA00000098"/>
    </source>
</evidence>
<feature type="domain" description="Aminopeptidase N-like N-terminal" evidence="13">
    <location>
        <begin position="46"/>
        <end position="208"/>
    </location>
</feature>
<name>A0A1H7PAD7_9FLAO</name>
<evidence type="ECO:0000256" key="11">
    <source>
        <dbReference type="ARBA" id="ARBA00023049"/>
    </source>
</evidence>
<evidence type="ECO:0000256" key="7">
    <source>
        <dbReference type="ARBA" id="ARBA00022670"/>
    </source>
</evidence>
<evidence type="ECO:0000256" key="5">
    <source>
        <dbReference type="ARBA" id="ARBA00015611"/>
    </source>
</evidence>
<dbReference type="SUPFAM" id="SSF55486">
    <property type="entry name" value="Metalloproteases ('zincins'), catalytic domain"/>
    <property type="match status" value="1"/>
</dbReference>
<evidence type="ECO:0000256" key="6">
    <source>
        <dbReference type="ARBA" id="ARBA00022438"/>
    </source>
</evidence>
<dbReference type="RefSeq" id="WP_091622830.1">
    <property type="nucleotide sequence ID" value="NZ_FNZN01000003.1"/>
</dbReference>
<dbReference type="Gene3D" id="1.10.390.10">
    <property type="entry name" value="Neutral Protease Domain 2"/>
    <property type="match status" value="1"/>
</dbReference>
<dbReference type="Pfam" id="PF17900">
    <property type="entry name" value="Peptidase_M1_N"/>
    <property type="match status" value="1"/>
</dbReference>
<dbReference type="OrthoDB" id="100605at2"/>
<dbReference type="AlphaFoldDB" id="A0A1H7PAD7"/>
<dbReference type="Proteomes" id="UP000198990">
    <property type="component" value="Unassembled WGS sequence"/>
</dbReference>
<dbReference type="GO" id="GO:0016285">
    <property type="term" value="F:alanyl aminopeptidase activity"/>
    <property type="evidence" value="ECO:0007669"/>
    <property type="project" value="UniProtKB-EC"/>
</dbReference>
<dbReference type="Gene3D" id="2.60.40.1730">
    <property type="entry name" value="tricorn interacting facor f3 domain"/>
    <property type="match status" value="1"/>
</dbReference>
<keyword evidence="9" id="KW-0378">Hydrolase</keyword>
<organism evidence="14 15">
    <name type="scientific">Maribacter orientalis</name>
    <dbReference type="NCBI Taxonomy" id="228957"/>
    <lineage>
        <taxon>Bacteria</taxon>
        <taxon>Pseudomonadati</taxon>
        <taxon>Bacteroidota</taxon>
        <taxon>Flavobacteriia</taxon>
        <taxon>Flavobacteriales</taxon>
        <taxon>Flavobacteriaceae</taxon>
        <taxon>Maribacter</taxon>
    </lineage>
</organism>
<evidence type="ECO:0000313" key="14">
    <source>
        <dbReference type="EMBL" id="SEL32721.1"/>
    </source>
</evidence>
<keyword evidence="11" id="KW-0482">Metalloprotease</keyword>
<dbReference type="EMBL" id="FNZN01000003">
    <property type="protein sequence ID" value="SEL32721.1"/>
    <property type="molecule type" value="Genomic_DNA"/>
</dbReference>
<evidence type="ECO:0000256" key="2">
    <source>
        <dbReference type="ARBA" id="ARBA00001947"/>
    </source>
</evidence>
<evidence type="ECO:0000313" key="15">
    <source>
        <dbReference type="Proteomes" id="UP000198990"/>
    </source>
</evidence>
<dbReference type="GO" id="GO:0006508">
    <property type="term" value="P:proteolysis"/>
    <property type="evidence" value="ECO:0007669"/>
    <property type="project" value="UniProtKB-KW"/>
</dbReference>
<dbReference type="Pfam" id="PF01433">
    <property type="entry name" value="Peptidase_M1"/>
    <property type="match status" value="1"/>
</dbReference>
<keyword evidence="15" id="KW-1185">Reference proteome</keyword>
<comment type="similarity">
    <text evidence="3">Belongs to the peptidase M1 family.</text>
</comment>